<feature type="transmembrane region" description="Helical" evidence="11">
    <location>
        <begin position="42"/>
        <end position="62"/>
    </location>
</feature>
<evidence type="ECO:0000256" key="10">
    <source>
        <dbReference type="ARBA" id="ARBA00023136"/>
    </source>
</evidence>
<sequence length="121" mass="13202">MKPIWLSVPVLNTLQQIFLKRSAEQTTGSDGQWLELLMYSHWFLAALIAEIVCFIIWTTVLAELDLSKAFPLSAISYVFVMGVAWSLFGEPVSLSQLIGSSGILLGIWLIVTAGSSSAPAQ</sequence>
<feature type="domain" description="EamA" evidence="12">
    <location>
        <begin position="29"/>
        <end position="112"/>
    </location>
</feature>
<dbReference type="Gene3D" id="1.10.3730.20">
    <property type="match status" value="1"/>
</dbReference>
<reference evidence="14" key="1">
    <citation type="submission" date="2018-11" db="EMBL/GenBank/DDBJ databases">
        <title>Rhizobium chutanense sp. nov., isolated from root nodules of Phaseolus vulgaris in China.</title>
        <authorList>
            <person name="Huo Y."/>
        </authorList>
    </citation>
    <scope>NUCLEOTIDE SEQUENCE [LARGE SCALE GENOMIC DNA]</scope>
    <source>
        <strain evidence="14">CCBAU 65647</strain>
    </source>
</reference>
<name>A0A432PQ13_9HYPH</name>
<gene>
    <name evidence="13" type="ORF">EFQ99_05955</name>
</gene>
<evidence type="ECO:0000259" key="12">
    <source>
        <dbReference type="Pfam" id="PF00892"/>
    </source>
</evidence>
<keyword evidence="2" id="KW-1003">Cell membrane</keyword>
<dbReference type="OrthoDB" id="7189096at2"/>
<keyword evidence="14" id="KW-1185">Reference proteome</keyword>
<keyword evidence="10 11" id="KW-0472">Membrane</keyword>
<accession>A0A432PQ13</accession>
<feature type="transmembrane region" description="Helical" evidence="11">
    <location>
        <begin position="69"/>
        <end position="88"/>
    </location>
</feature>
<keyword evidence="6 11" id="KW-0812">Transmembrane</keyword>
<evidence type="ECO:0000256" key="11">
    <source>
        <dbReference type="SAM" id="Phobius"/>
    </source>
</evidence>
<evidence type="ECO:0000256" key="6">
    <source>
        <dbReference type="ARBA" id="ARBA00022692"/>
    </source>
</evidence>
<dbReference type="InterPro" id="IPR000620">
    <property type="entry name" value="EamA_dom"/>
</dbReference>
<dbReference type="InterPro" id="IPR037185">
    <property type="entry name" value="EmrE-like"/>
</dbReference>
<dbReference type="Pfam" id="PF00892">
    <property type="entry name" value="EamA"/>
    <property type="match status" value="1"/>
</dbReference>
<feature type="transmembrane region" description="Helical" evidence="11">
    <location>
        <begin position="94"/>
        <end position="114"/>
    </location>
</feature>
<dbReference type="EMBL" id="RJTH01000002">
    <property type="protein sequence ID" value="RUM26570.1"/>
    <property type="molecule type" value="Genomic_DNA"/>
</dbReference>
<dbReference type="GO" id="GO:0009245">
    <property type="term" value="P:lipid A biosynthetic process"/>
    <property type="evidence" value="ECO:0007669"/>
    <property type="project" value="UniProtKB-KW"/>
</dbReference>
<evidence type="ECO:0000256" key="7">
    <source>
        <dbReference type="ARBA" id="ARBA00022985"/>
    </source>
</evidence>
<proteinExistence type="predicted"/>
<comment type="subcellular location">
    <subcellularLocation>
        <location evidence="1">Cell membrane</location>
        <topology evidence="1">Multi-pass membrane protein</topology>
    </subcellularLocation>
</comment>
<dbReference type="InterPro" id="IPR000390">
    <property type="entry name" value="Small_drug/metabolite_transptr"/>
</dbReference>
<evidence type="ECO:0000256" key="9">
    <source>
        <dbReference type="ARBA" id="ARBA00023098"/>
    </source>
</evidence>
<dbReference type="AlphaFoldDB" id="A0A432PQ13"/>
<evidence type="ECO:0000256" key="2">
    <source>
        <dbReference type="ARBA" id="ARBA00022475"/>
    </source>
</evidence>
<dbReference type="PANTHER" id="PTHR30561:SF9">
    <property type="entry name" value="4-AMINO-4-DEOXY-L-ARABINOSE-PHOSPHOUNDECAPRENOL FLIPPASE SUBUNIT ARNF-RELATED"/>
    <property type="match status" value="1"/>
</dbReference>
<keyword evidence="3" id="KW-0444">Lipid biosynthesis</keyword>
<evidence type="ECO:0000313" key="14">
    <source>
        <dbReference type="Proteomes" id="UP000278823"/>
    </source>
</evidence>
<evidence type="ECO:0000256" key="4">
    <source>
        <dbReference type="ARBA" id="ARBA00022519"/>
    </source>
</evidence>
<evidence type="ECO:0000256" key="3">
    <source>
        <dbReference type="ARBA" id="ARBA00022516"/>
    </source>
</evidence>
<dbReference type="SUPFAM" id="SSF103481">
    <property type="entry name" value="Multidrug resistance efflux transporter EmrE"/>
    <property type="match status" value="1"/>
</dbReference>
<keyword evidence="4" id="KW-0997">Cell inner membrane</keyword>
<organism evidence="13 14">
    <name type="scientific">Rhizobium vallis</name>
    <dbReference type="NCBI Taxonomy" id="634290"/>
    <lineage>
        <taxon>Bacteria</taxon>
        <taxon>Pseudomonadati</taxon>
        <taxon>Pseudomonadota</taxon>
        <taxon>Alphaproteobacteria</taxon>
        <taxon>Hyphomicrobiales</taxon>
        <taxon>Rhizobiaceae</taxon>
        <taxon>Rhizobium/Agrobacterium group</taxon>
        <taxon>Rhizobium</taxon>
    </lineage>
</organism>
<keyword evidence="8 11" id="KW-1133">Transmembrane helix</keyword>
<comment type="caution">
    <text evidence="13">The sequence shown here is derived from an EMBL/GenBank/DDBJ whole genome shotgun (WGS) entry which is preliminary data.</text>
</comment>
<evidence type="ECO:0000256" key="8">
    <source>
        <dbReference type="ARBA" id="ARBA00022989"/>
    </source>
</evidence>
<dbReference type="GO" id="GO:0009103">
    <property type="term" value="P:lipopolysaccharide biosynthetic process"/>
    <property type="evidence" value="ECO:0007669"/>
    <property type="project" value="UniProtKB-KW"/>
</dbReference>
<dbReference type="GO" id="GO:0005886">
    <property type="term" value="C:plasma membrane"/>
    <property type="evidence" value="ECO:0007669"/>
    <property type="project" value="UniProtKB-SubCell"/>
</dbReference>
<dbReference type="GO" id="GO:0022857">
    <property type="term" value="F:transmembrane transporter activity"/>
    <property type="evidence" value="ECO:0007669"/>
    <property type="project" value="InterPro"/>
</dbReference>
<evidence type="ECO:0000256" key="1">
    <source>
        <dbReference type="ARBA" id="ARBA00004651"/>
    </source>
</evidence>
<evidence type="ECO:0000256" key="5">
    <source>
        <dbReference type="ARBA" id="ARBA00022556"/>
    </source>
</evidence>
<dbReference type="Proteomes" id="UP000278823">
    <property type="component" value="Unassembled WGS sequence"/>
</dbReference>
<keyword evidence="7" id="KW-0448">Lipopolysaccharide biosynthesis</keyword>
<keyword evidence="9" id="KW-0443">Lipid metabolism</keyword>
<dbReference type="PANTHER" id="PTHR30561">
    <property type="entry name" value="SMR FAMILY PROTON-DEPENDENT DRUG EFFLUX TRANSPORTER SUGE"/>
    <property type="match status" value="1"/>
</dbReference>
<protein>
    <submittedName>
        <fullName evidence="13">Transporter</fullName>
    </submittedName>
</protein>
<keyword evidence="5" id="KW-0441">Lipid A biosynthesis</keyword>
<evidence type="ECO:0000313" key="13">
    <source>
        <dbReference type="EMBL" id="RUM26570.1"/>
    </source>
</evidence>